<keyword evidence="2" id="KW-1185">Reference proteome</keyword>
<accession>A0AAD8ERA9</accession>
<reference evidence="1" key="2">
    <citation type="submission" date="2023-05" db="EMBL/GenBank/DDBJ databases">
        <authorList>
            <person name="Fouks B."/>
        </authorList>
    </citation>
    <scope>NUCLEOTIDE SEQUENCE</scope>
    <source>
        <strain evidence="1">Stay&amp;Tobe</strain>
        <tissue evidence="1">Testes</tissue>
    </source>
</reference>
<reference evidence="1" key="1">
    <citation type="journal article" date="2023" name="IScience">
        <title>Live-bearing cockroach genome reveals convergent evolutionary mechanisms linked to viviparity in insects and beyond.</title>
        <authorList>
            <person name="Fouks B."/>
            <person name="Harrison M.C."/>
            <person name="Mikhailova A.A."/>
            <person name="Marchal E."/>
            <person name="English S."/>
            <person name="Carruthers M."/>
            <person name="Jennings E.C."/>
            <person name="Chiamaka E.L."/>
            <person name="Frigard R.A."/>
            <person name="Pippel M."/>
            <person name="Attardo G.M."/>
            <person name="Benoit J.B."/>
            <person name="Bornberg-Bauer E."/>
            <person name="Tobe S.S."/>
        </authorList>
    </citation>
    <scope>NUCLEOTIDE SEQUENCE</scope>
    <source>
        <strain evidence="1">Stay&amp;Tobe</strain>
    </source>
</reference>
<name>A0AAD8ERA9_DIPPU</name>
<gene>
    <name evidence="1" type="ORF">L9F63_009858</name>
</gene>
<comment type="caution">
    <text evidence="1">The sequence shown here is derived from an EMBL/GenBank/DDBJ whole genome shotgun (WGS) entry which is preliminary data.</text>
</comment>
<dbReference type="AlphaFoldDB" id="A0AAD8ERA9"/>
<dbReference type="EMBL" id="JASPKZ010000467">
    <property type="protein sequence ID" value="KAJ9599818.1"/>
    <property type="molecule type" value="Genomic_DNA"/>
</dbReference>
<organism evidence="1 2">
    <name type="scientific">Diploptera punctata</name>
    <name type="common">Pacific beetle cockroach</name>
    <dbReference type="NCBI Taxonomy" id="6984"/>
    <lineage>
        <taxon>Eukaryota</taxon>
        <taxon>Metazoa</taxon>
        <taxon>Ecdysozoa</taxon>
        <taxon>Arthropoda</taxon>
        <taxon>Hexapoda</taxon>
        <taxon>Insecta</taxon>
        <taxon>Pterygota</taxon>
        <taxon>Neoptera</taxon>
        <taxon>Polyneoptera</taxon>
        <taxon>Dictyoptera</taxon>
        <taxon>Blattodea</taxon>
        <taxon>Blaberoidea</taxon>
        <taxon>Blaberidae</taxon>
        <taxon>Diplopterinae</taxon>
        <taxon>Diploptera</taxon>
    </lineage>
</organism>
<evidence type="ECO:0000313" key="2">
    <source>
        <dbReference type="Proteomes" id="UP001233999"/>
    </source>
</evidence>
<sequence>IDLVESLRGKNKRKQLDFLHNQINKMDGMFRPGLSCTSIINISTHPQKLTFNPSKQPFSPLPHSRQLQCYVKLTSCPFAASQSLAYVIAHASINIQDVGFDAEIYIILITVQETKYP</sequence>
<evidence type="ECO:0000313" key="1">
    <source>
        <dbReference type="EMBL" id="KAJ9599818.1"/>
    </source>
</evidence>
<protein>
    <submittedName>
        <fullName evidence="1">Uncharacterized protein</fullName>
    </submittedName>
</protein>
<feature type="non-terminal residue" evidence="1">
    <location>
        <position position="1"/>
    </location>
</feature>
<proteinExistence type="predicted"/>
<dbReference type="Proteomes" id="UP001233999">
    <property type="component" value="Unassembled WGS sequence"/>
</dbReference>
<feature type="non-terminal residue" evidence="1">
    <location>
        <position position="117"/>
    </location>
</feature>